<dbReference type="InterPro" id="IPR025433">
    <property type="entry name" value="DUF4168"/>
</dbReference>
<feature type="domain" description="DUF4168" evidence="3">
    <location>
        <begin position="107"/>
        <end position="181"/>
    </location>
</feature>
<evidence type="ECO:0000259" key="3">
    <source>
        <dbReference type="Pfam" id="PF13767"/>
    </source>
</evidence>
<evidence type="ECO:0000313" key="4">
    <source>
        <dbReference type="EMBL" id="MEY6433010.1"/>
    </source>
</evidence>
<gene>
    <name evidence="4" type="ORF">ABC977_11400</name>
</gene>
<evidence type="ECO:0000313" key="5">
    <source>
        <dbReference type="Proteomes" id="UP001564408"/>
    </source>
</evidence>
<reference evidence="4 5" key="1">
    <citation type="submission" date="2024-05" db="EMBL/GenBank/DDBJ databases">
        <title>Genome Sequence and Characterization of the New Strain Purple Sulfur Bacterium of Genus Thioalkalicoccus.</title>
        <authorList>
            <person name="Bryantseva I.A."/>
            <person name="Kyndt J.A."/>
            <person name="Imhoff J.F."/>
        </authorList>
    </citation>
    <scope>NUCLEOTIDE SEQUENCE [LARGE SCALE GENOMIC DNA]</scope>
    <source>
        <strain evidence="4 5">Um2</strain>
    </source>
</reference>
<name>A0ABV4BEQ5_9GAMM</name>
<sequence>MAKKFTARLLVLSAALCVSGIASATTPSALPYHEGIGWAPKALPGKAPESGLGSGVPGQFPYTAWSCSGQWCSPAVLPATSDELTWTRVPHVRAYTPGAPAEVQFESETLDRFVTAFGKVKEITGDFATKLQAAKTEQQAQELREAAQAETMAALEAAEITLDEYNDVASAMDRDTDLRMRLFARLN</sequence>
<accession>A0ABV4BEQ5</accession>
<feature type="signal peptide" evidence="2">
    <location>
        <begin position="1"/>
        <end position="24"/>
    </location>
</feature>
<protein>
    <submittedName>
        <fullName evidence="4">DUF4168 domain-containing protein</fullName>
    </submittedName>
</protein>
<evidence type="ECO:0000256" key="1">
    <source>
        <dbReference type="SAM" id="Coils"/>
    </source>
</evidence>
<dbReference type="Proteomes" id="UP001564408">
    <property type="component" value="Unassembled WGS sequence"/>
</dbReference>
<organism evidence="4 5">
    <name type="scientific">Thioalkalicoccus limnaeus</name>
    <dbReference type="NCBI Taxonomy" id="120681"/>
    <lineage>
        <taxon>Bacteria</taxon>
        <taxon>Pseudomonadati</taxon>
        <taxon>Pseudomonadota</taxon>
        <taxon>Gammaproteobacteria</taxon>
        <taxon>Chromatiales</taxon>
        <taxon>Chromatiaceae</taxon>
        <taxon>Thioalkalicoccus</taxon>
    </lineage>
</organism>
<keyword evidence="1" id="KW-0175">Coiled coil</keyword>
<dbReference type="Pfam" id="PF13767">
    <property type="entry name" value="DUF4168"/>
    <property type="match status" value="1"/>
</dbReference>
<proteinExistence type="predicted"/>
<dbReference type="RefSeq" id="WP_369667396.1">
    <property type="nucleotide sequence ID" value="NZ_JBDKXB010000014.1"/>
</dbReference>
<dbReference type="EMBL" id="JBDKXB010000014">
    <property type="protein sequence ID" value="MEY6433010.1"/>
    <property type="molecule type" value="Genomic_DNA"/>
</dbReference>
<keyword evidence="2" id="KW-0732">Signal</keyword>
<comment type="caution">
    <text evidence="4">The sequence shown here is derived from an EMBL/GenBank/DDBJ whole genome shotgun (WGS) entry which is preliminary data.</text>
</comment>
<feature type="chain" id="PRO_5046475795" evidence="2">
    <location>
        <begin position="25"/>
        <end position="187"/>
    </location>
</feature>
<evidence type="ECO:0000256" key="2">
    <source>
        <dbReference type="SAM" id="SignalP"/>
    </source>
</evidence>
<keyword evidence="5" id="KW-1185">Reference proteome</keyword>
<feature type="coiled-coil region" evidence="1">
    <location>
        <begin position="133"/>
        <end position="175"/>
    </location>
</feature>